<sequence>MLPNGHTSSDSHVVIQLEDSLPAPTSGYRHASPSGPWPWMDFSTVDDTTHIPNATIITTDVTTGAALGAPWRDYPQNKFKNWTQDRVEHSQMMKKCSMNQRSTIYWMDVDDDGKFATPDMSGDGSTSAFWNKERAKNIRVRSLSVDHLTSPVLCMLGTTYNIEPFFFTSSINWIPSRYQEALNHGKGDHITITLPFVRKTQRESNSRAFTAPTPSPPVTLMLPQSPPTDNKINTQQPLDMLNGDVLFIDLLAIHMVRGTETSTIISYHPESRLVSPAKRLHLLMHLVGDSAHWQNILSKSKDPTFLFLAILWYALYAWDESFESLYGHISQLESDVLTESRVEHTRDLHILQAYLLHYQSLLHAFQLSVSFIDKTPNPAMESEKFFEEQRNISNELMKKECENLLNEIDCLQKRREMLSERLKNVMNLAFANVNIRESTSMRQVAYMTMIFLPASLIASVFGMNVKEISPGTLGTIVRYAQITIALTAFIFYVVVTLQTHTSFHERGASLRRRAAWPIILTWKILRKIAEFLLRWPTILAWKILRK</sequence>
<dbReference type="Pfam" id="PF01544">
    <property type="entry name" value="CorA"/>
    <property type="match status" value="1"/>
</dbReference>
<dbReference type="OrthoDB" id="3231000at2759"/>
<dbReference type="SUPFAM" id="SSF144083">
    <property type="entry name" value="Magnesium transport protein CorA, transmembrane region"/>
    <property type="match status" value="1"/>
</dbReference>
<keyword evidence="7 9" id="KW-0472">Membrane</keyword>
<keyword evidence="4" id="KW-1003">Cell membrane</keyword>
<evidence type="ECO:0000256" key="9">
    <source>
        <dbReference type="SAM" id="Phobius"/>
    </source>
</evidence>
<evidence type="ECO:0000256" key="6">
    <source>
        <dbReference type="ARBA" id="ARBA00022989"/>
    </source>
</evidence>
<evidence type="ECO:0000256" key="2">
    <source>
        <dbReference type="ARBA" id="ARBA00009765"/>
    </source>
</evidence>
<evidence type="ECO:0000256" key="1">
    <source>
        <dbReference type="ARBA" id="ARBA00004651"/>
    </source>
</evidence>
<evidence type="ECO:0000256" key="4">
    <source>
        <dbReference type="ARBA" id="ARBA00022475"/>
    </source>
</evidence>
<organism evidence="10 11">
    <name type="scientific">Rhizopogon vinicolor AM-OR11-026</name>
    <dbReference type="NCBI Taxonomy" id="1314800"/>
    <lineage>
        <taxon>Eukaryota</taxon>
        <taxon>Fungi</taxon>
        <taxon>Dikarya</taxon>
        <taxon>Basidiomycota</taxon>
        <taxon>Agaricomycotina</taxon>
        <taxon>Agaricomycetes</taxon>
        <taxon>Agaricomycetidae</taxon>
        <taxon>Boletales</taxon>
        <taxon>Suillineae</taxon>
        <taxon>Rhizopogonaceae</taxon>
        <taxon>Rhizopogon</taxon>
    </lineage>
</organism>
<dbReference type="PANTHER" id="PTHR46494">
    <property type="entry name" value="CORA FAMILY METAL ION TRANSPORTER (EUROFUNG)"/>
    <property type="match status" value="1"/>
</dbReference>
<dbReference type="GO" id="GO:0015095">
    <property type="term" value="F:magnesium ion transmembrane transporter activity"/>
    <property type="evidence" value="ECO:0007669"/>
    <property type="project" value="TreeGrafter"/>
</dbReference>
<dbReference type="SUPFAM" id="SSF143865">
    <property type="entry name" value="CorA soluble domain-like"/>
    <property type="match status" value="1"/>
</dbReference>
<keyword evidence="5 9" id="KW-0812">Transmembrane</keyword>
<evidence type="ECO:0000256" key="3">
    <source>
        <dbReference type="ARBA" id="ARBA00022448"/>
    </source>
</evidence>
<dbReference type="AlphaFoldDB" id="A0A1B7MG82"/>
<dbReference type="STRING" id="1314800.A0A1B7MG82"/>
<dbReference type="InParanoid" id="A0A1B7MG82"/>
<comment type="subcellular location">
    <subcellularLocation>
        <location evidence="1">Cell membrane</location>
        <topology evidence="1">Multi-pass membrane protein</topology>
    </subcellularLocation>
</comment>
<dbReference type="PANTHER" id="PTHR46494:SF1">
    <property type="entry name" value="CORA FAMILY METAL ION TRANSPORTER (EUROFUNG)"/>
    <property type="match status" value="1"/>
</dbReference>
<feature type="transmembrane region" description="Helical" evidence="9">
    <location>
        <begin position="476"/>
        <end position="497"/>
    </location>
</feature>
<evidence type="ECO:0000313" key="10">
    <source>
        <dbReference type="EMBL" id="OAX31612.1"/>
    </source>
</evidence>
<dbReference type="Gene3D" id="1.20.58.340">
    <property type="entry name" value="Magnesium transport protein CorA, transmembrane region"/>
    <property type="match status" value="1"/>
</dbReference>
<accession>A0A1B7MG82</accession>
<evidence type="ECO:0000256" key="8">
    <source>
        <dbReference type="SAM" id="Coils"/>
    </source>
</evidence>
<dbReference type="InterPro" id="IPR002523">
    <property type="entry name" value="MgTranspt_CorA/ZnTranspt_ZntB"/>
</dbReference>
<keyword evidence="8" id="KW-0175">Coiled coil</keyword>
<feature type="coiled-coil region" evidence="8">
    <location>
        <begin position="394"/>
        <end position="428"/>
    </location>
</feature>
<evidence type="ECO:0000256" key="7">
    <source>
        <dbReference type="ARBA" id="ARBA00023136"/>
    </source>
</evidence>
<dbReference type="GO" id="GO:0005886">
    <property type="term" value="C:plasma membrane"/>
    <property type="evidence" value="ECO:0007669"/>
    <property type="project" value="UniProtKB-SubCell"/>
</dbReference>
<protein>
    <recommendedName>
        <fullName evidence="12">Cora-domain-containing protein</fullName>
    </recommendedName>
</protein>
<gene>
    <name evidence="10" type="ORF">K503DRAFT_805931</name>
</gene>
<dbReference type="Proteomes" id="UP000092154">
    <property type="component" value="Unassembled WGS sequence"/>
</dbReference>
<dbReference type="EMBL" id="KV449322">
    <property type="protein sequence ID" value="OAX31612.1"/>
    <property type="molecule type" value="Genomic_DNA"/>
</dbReference>
<feature type="transmembrane region" description="Helical" evidence="9">
    <location>
        <begin position="444"/>
        <end position="464"/>
    </location>
</feature>
<keyword evidence="11" id="KW-1185">Reference proteome</keyword>
<keyword evidence="3" id="KW-0813">Transport</keyword>
<dbReference type="GO" id="GO:0000287">
    <property type="term" value="F:magnesium ion binding"/>
    <property type="evidence" value="ECO:0007669"/>
    <property type="project" value="TreeGrafter"/>
</dbReference>
<evidence type="ECO:0000313" key="11">
    <source>
        <dbReference type="Proteomes" id="UP000092154"/>
    </source>
</evidence>
<evidence type="ECO:0000256" key="5">
    <source>
        <dbReference type="ARBA" id="ARBA00022692"/>
    </source>
</evidence>
<comment type="similarity">
    <text evidence="2">Belongs to the CorA metal ion transporter (MIT) (TC 1.A.35) family.</text>
</comment>
<name>A0A1B7MG82_9AGAM</name>
<proteinExistence type="inferred from homology"/>
<dbReference type="InterPro" id="IPR045861">
    <property type="entry name" value="CorA_cytoplasmic_dom"/>
</dbReference>
<evidence type="ECO:0008006" key="12">
    <source>
        <dbReference type="Google" id="ProtNLM"/>
    </source>
</evidence>
<reference evidence="10 11" key="1">
    <citation type="submission" date="2016-06" db="EMBL/GenBank/DDBJ databases">
        <title>Comparative genomics of the ectomycorrhizal sister species Rhizopogon vinicolor and Rhizopogon vesiculosus (Basidiomycota: Boletales) reveals a divergence of the mating type B locus.</title>
        <authorList>
            <consortium name="DOE Joint Genome Institute"/>
            <person name="Mujic A.B."/>
            <person name="Kuo A."/>
            <person name="Tritt A."/>
            <person name="Lipzen A."/>
            <person name="Chen C."/>
            <person name="Johnson J."/>
            <person name="Sharma A."/>
            <person name="Barry K."/>
            <person name="Grigoriev I.V."/>
            <person name="Spatafora J.W."/>
        </authorList>
    </citation>
    <scope>NUCLEOTIDE SEQUENCE [LARGE SCALE GENOMIC DNA]</scope>
    <source>
        <strain evidence="10 11">AM-OR11-026</strain>
    </source>
</reference>
<dbReference type="InterPro" id="IPR045863">
    <property type="entry name" value="CorA_TM1_TM2"/>
</dbReference>
<dbReference type="GO" id="GO:0050897">
    <property type="term" value="F:cobalt ion binding"/>
    <property type="evidence" value="ECO:0007669"/>
    <property type="project" value="TreeGrafter"/>
</dbReference>
<keyword evidence="6 9" id="KW-1133">Transmembrane helix</keyword>
<dbReference type="GO" id="GO:0015087">
    <property type="term" value="F:cobalt ion transmembrane transporter activity"/>
    <property type="evidence" value="ECO:0007669"/>
    <property type="project" value="TreeGrafter"/>
</dbReference>